<accession>A0A822MUY2</accession>
<gene>
    <name evidence="2" type="ORF">VCR5J5_1440060</name>
</gene>
<comment type="caution">
    <text evidence="2">The sequence shown here is derived from an EMBL/GenBank/DDBJ whole genome shotgun (WGS) entry which is preliminary data.</text>
</comment>
<organism evidence="2 3">
    <name type="scientific">Vibrio crassostreae</name>
    <dbReference type="NCBI Taxonomy" id="246167"/>
    <lineage>
        <taxon>Bacteria</taxon>
        <taxon>Pseudomonadati</taxon>
        <taxon>Pseudomonadota</taxon>
        <taxon>Gammaproteobacteria</taxon>
        <taxon>Vibrionales</taxon>
        <taxon>Vibrionaceae</taxon>
        <taxon>Vibrio</taxon>
    </lineage>
</organism>
<reference evidence="3" key="1">
    <citation type="submission" date="2014-06" db="EMBL/GenBank/DDBJ databases">
        <authorList>
            <person name="Le Roux Frederique"/>
        </authorList>
    </citation>
    <scope>NUCLEOTIDE SEQUENCE [LARGE SCALE GENOMIC DNA]</scope>
    <source>
        <strain evidence="3">J5-5</strain>
    </source>
</reference>
<proteinExistence type="predicted"/>
<dbReference type="RefSeq" id="WP_055318825.1">
    <property type="nucleotide sequence ID" value="NZ_CAWQCV010000131.1"/>
</dbReference>
<protein>
    <submittedName>
        <fullName evidence="2">Uncharacterized protein</fullName>
    </submittedName>
</protein>
<sequence>MYNAEQFEDKKELTTYAADKYGLKLDGRSSIEDLLDSLNEAANSNQGDAGQETPDLPETPPVPDLPETPPEPEVKPKPRKVVYRNDVVGNALRHLRSRR</sequence>
<dbReference type="Proteomes" id="UP000049495">
    <property type="component" value="Unassembled WGS sequence"/>
</dbReference>
<name>A0A822MUY2_9VIBR</name>
<feature type="compositionally biased region" description="Pro residues" evidence="1">
    <location>
        <begin position="57"/>
        <end position="71"/>
    </location>
</feature>
<feature type="region of interest" description="Disordered" evidence="1">
    <location>
        <begin position="40"/>
        <end position="99"/>
    </location>
</feature>
<evidence type="ECO:0000256" key="1">
    <source>
        <dbReference type="SAM" id="MobiDB-lite"/>
    </source>
</evidence>
<dbReference type="AlphaFoldDB" id="A0A822MUY2"/>
<evidence type="ECO:0000313" key="3">
    <source>
        <dbReference type="Proteomes" id="UP000049495"/>
    </source>
</evidence>
<evidence type="ECO:0000313" key="2">
    <source>
        <dbReference type="EMBL" id="CDT08913.1"/>
    </source>
</evidence>
<dbReference type="EMBL" id="CCJV01000051">
    <property type="protein sequence ID" value="CDT08913.1"/>
    <property type="molecule type" value="Genomic_DNA"/>
</dbReference>